<evidence type="ECO:0000313" key="2">
    <source>
        <dbReference type="EMBL" id="CDS40912.1"/>
    </source>
</evidence>
<proteinExistence type="predicted"/>
<evidence type="ECO:0000313" key="3">
    <source>
        <dbReference type="Proteomes" id="UP000017246"/>
    </source>
</evidence>
<dbReference type="OrthoDB" id="6249073at2759"/>
<protein>
    <submittedName>
        <fullName evidence="2">Uncharacterized protein</fullName>
    </submittedName>
</protein>
<dbReference type="AlphaFoldDB" id="A0A068YFA7"/>
<feature type="region of interest" description="Disordered" evidence="1">
    <location>
        <begin position="1"/>
        <end position="33"/>
    </location>
</feature>
<organism evidence="2 3">
    <name type="scientific">Echinococcus multilocularis</name>
    <name type="common">Fox tapeworm</name>
    <dbReference type="NCBI Taxonomy" id="6211"/>
    <lineage>
        <taxon>Eukaryota</taxon>
        <taxon>Metazoa</taxon>
        <taxon>Spiralia</taxon>
        <taxon>Lophotrochozoa</taxon>
        <taxon>Platyhelminthes</taxon>
        <taxon>Cestoda</taxon>
        <taxon>Eucestoda</taxon>
        <taxon>Cyclophyllidea</taxon>
        <taxon>Taeniidae</taxon>
        <taxon>Echinococcus</taxon>
    </lineage>
</organism>
<evidence type="ECO:0000256" key="1">
    <source>
        <dbReference type="SAM" id="MobiDB-lite"/>
    </source>
</evidence>
<reference evidence="2" key="2">
    <citation type="submission" date="2015-11" db="EMBL/GenBank/DDBJ databases">
        <authorList>
            <person name="Zhang Y."/>
            <person name="Guo Z."/>
        </authorList>
    </citation>
    <scope>NUCLEOTIDE SEQUENCE</scope>
</reference>
<sequence>MTFKRHKQGSSYQCKHKNYTEPSRPPTASSCDGLKKTAVSEKDYIFSIPEIENLNNFLASQIISEAHPKVDSRTNIENPGFCGWSKVEKKIMSSDVSLPKCEALKSRKAQRSMQGRRFSSARWSSPSVARARQLTAQSASRCREESELFIHSHTDRFIEDYREFKVENLRELRNIVIPQHRSAGGVCSRPAEFAQPRKIFP</sequence>
<gene>
    <name evidence="2" type="ORF">EmuJ_000851800</name>
</gene>
<dbReference type="OMA" id="HSHTDRF"/>
<accession>A0A068YFA7</accession>
<name>A0A068YFA7_ECHMU</name>
<reference evidence="2" key="1">
    <citation type="journal article" date="2013" name="Nature">
        <title>The genomes of four tapeworm species reveal adaptations to parasitism.</title>
        <authorList>
            <person name="Tsai I.J."/>
            <person name="Zarowiecki M."/>
            <person name="Holroyd N."/>
            <person name="Garciarrubio A."/>
            <person name="Sanchez-Flores A."/>
            <person name="Brooks K.L."/>
            <person name="Tracey A."/>
            <person name="Bobes R.J."/>
            <person name="Fragoso G."/>
            <person name="Sciutto E."/>
            <person name="Aslett M."/>
            <person name="Beasley H."/>
            <person name="Bennett H.M."/>
            <person name="Cai J."/>
            <person name="Camicia F."/>
            <person name="Clark R."/>
            <person name="Cucher M."/>
            <person name="De Silva N."/>
            <person name="Day T.A."/>
            <person name="Deplazes P."/>
            <person name="Estrada K."/>
            <person name="Fernandez C."/>
            <person name="Holland P.W."/>
            <person name="Hou J."/>
            <person name="Hu S."/>
            <person name="Huckvale T."/>
            <person name="Hung S.S."/>
            <person name="Kamenetzky L."/>
            <person name="Keane J.A."/>
            <person name="Kiss F."/>
            <person name="Koziol U."/>
            <person name="Lambert O."/>
            <person name="Liu K."/>
            <person name="Luo X."/>
            <person name="Luo Y."/>
            <person name="Macchiaroli N."/>
            <person name="Nichol S."/>
            <person name="Paps J."/>
            <person name="Parkinson J."/>
            <person name="Pouchkina-Stantcheva N."/>
            <person name="Riddiford N."/>
            <person name="Rosenzvit M."/>
            <person name="Salinas G."/>
            <person name="Wasmuth J.D."/>
            <person name="Zamanian M."/>
            <person name="Zheng Y."/>
            <person name="Cai X."/>
            <person name="Soberon X."/>
            <person name="Olson P.D."/>
            <person name="Laclette J.P."/>
            <person name="Brehm K."/>
            <person name="Berriman M."/>
            <person name="Garciarrubio A."/>
            <person name="Bobes R.J."/>
            <person name="Fragoso G."/>
            <person name="Sanchez-Flores A."/>
            <person name="Estrada K."/>
            <person name="Cevallos M.A."/>
            <person name="Morett E."/>
            <person name="Gonzalez V."/>
            <person name="Portillo T."/>
            <person name="Ochoa-Leyva A."/>
            <person name="Jose M.V."/>
            <person name="Sciutto E."/>
            <person name="Landa A."/>
            <person name="Jimenez L."/>
            <person name="Valdes V."/>
            <person name="Carrero J.C."/>
            <person name="Larralde C."/>
            <person name="Morales-Montor J."/>
            <person name="Limon-Lason J."/>
            <person name="Soberon X."/>
            <person name="Laclette J.P."/>
        </authorList>
    </citation>
    <scope>NUCLEOTIDE SEQUENCE [LARGE SCALE GENOMIC DNA]</scope>
</reference>
<dbReference type="Proteomes" id="UP000017246">
    <property type="component" value="Unassembled WGS sequence"/>
</dbReference>
<dbReference type="EMBL" id="LN902841">
    <property type="protein sequence ID" value="CDS40912.1"/>
    <property type="molecule type" value="Genomic_DNA"/>
</dbReference>
<keyword evidence="3" id="KW-1185">Reference proteome</keyword>